<name>A0ABT0ZJ04_9ACTN</name>
<keyword evidence="1" id="KW-1133">Transmembrane helix</keyword>
<gene>
    <name evidence="2" type="ORF">NGF19_22690</name>
</gene>
<keyword evidence="1" id="KW-0812">Transmembrane</keyword>
<evidence type="ECO:0000313" key="2">
    <source>
        <dbReference type="EMBL" id="MCN9243560.1"/>
    </source>
</evidence>
<dbReference type="RefSeq" id="WP_252427002.1">
    <property type="nucleotide sequence ID" value="NZ_JAMWMR010000023.1"/>
</dbReference>
<comment type="caution">
    <text evidence="2">The sequence shown here is derived from an EMBL/GenBank/DDBJ whole genome shotgun (WGS) entry which is preliminary data.</text>
</comment>
<reference evidence="2 3" key="1">
    <citation type="submission" date="2022-05" db="EMBL/GenBank/DDBJ databases">
        <title>Streptomyces sp. nov. RY43-2 isolated from soil of a peat swamp forest.</title>
        <authorList>
            <person name="Kanchanasin P."/>
            <person name="Tanasupawat S."/>
            <person name="Phongsopitanun W."/>
        </authorList>
    </citation>
    <scope>NUCLEOTIDE SEQUENCE [LARGE SCALE GENOMIC DNA]</scope>
    <source>
        <strain evidence="2 3">RY43-2</strain>
    </source>
</reference>
<feature type="transmembrane region" description="Helical" evidence="1">
    <location>
        <begin position="75"/>
        <end position="96"/>
    </location>
</feature>
<feature type="transmembrane region" description="Helical" evidence="1">
    <location>
        <begin position="49"/>
        <end position="69"/>
    </location>
</feature>
<accession>A0ABT0ZJ04</accession>
<proteinExistence type="predicted"/>
<evidence type="ECO:0000313" key="3">
    <source>
        <dbReference type="Proteomes" id="UP001523219"/>
    </source>
</evidence>
<evidence type="ECO:0000256" key="1">
    <source>
        <dbReference type="SAM" id="Phobius"/>
    </source>
</evidence>
<dbReference type="EMBL" id="JAMWMR010000023">
    <property type="protein sequence ID" value="MCN9243560.1"/>
    <property type="molecule type" value="Genomic_DNA"/>
</dbReference>
<organism evidence="2 3">
    <name type="scientific">Streptomyces macrolidinus</name>
    <dbReference type="NCBI Taxonomy" id="2952607"/>
    <lineage>
        <taxon>Bacteria</taxon>
        <taxon>Bacillati</taxon>
        <taxon>Actinomycetota</taxon>
        <taxon>Actinomycetes</taxon>
        <taxon>Kitasatosporales</taxon>
        <taxon>Streptomycetaceae</taxon>
        <taxon>Streptomyces</taxon>
    </lineage>
</organism>
<sequence>MTAQALVGAPGTLLRHELRLLASIVLWAARRTHGTREGHPFGYVRGQGALLLGLGFVCVVETVGLAVLLRPWPVAHAVMLALDVYAVLMVVGLHAASVTRPHVLTPTALRLRRATQVDLSIPLERIARVRRELRTTHERAEGVLDLPVGAQTSVTLELTEPVTHVPLFGRPRPVAVVRFHTDDADRFVAALGHAVR</sequence>
<evidence type="ECO:0008006" key="4">
    <source>
        <dbReference type="Google" id="ProtNLM"/>
    </source>
</evidence>
<keyword evidence="1" id="KW-0472">Membrane</keyword>
<protein>
    <recommendedName>
        <fullName evidence="4">Integral membrane protein</fullName>
    </recommendedName>
</protein>
<dbReference type="Proteomes" id="UP001523219">
    <property type="component" value="Unassembled WGS sequence"/>
</dbReference>
<keyword evidence="3" id="KW-1185">Reference proteome</keyword>